<comment type="caution">
    <text evidence="6">The sequence shown here is derived from an EMBL/GenBank/DDBJ whole genome shotgun (WGS) entry which is preliminary data.</text>
</comment>
<feature type="transmembrane region" description="Helical" evidence="4">
    <location>
        <begin position="289"/>
        <end position="309"/>
    </location>
</feature>
<dbReference type="Pfam" id="PF07690">
    <property type="entry name" value="MFS_1"/>
    <property type="match status" value="1"/>
</dbReference>
<dbReference type="InterPro" id="IPR020846">
    <property type="entry name" value="MFS_dom"/>
</dbReference>
<feature type="transmembrane region" description="Helical" evidence="4">
    <location>
        <begin position="115"/>
        <end position="136"/>
    </location>
</feature>
<dbReference type="GO" id="GO:0022857">
    <property type="term" value="F:transmembrane transporter activity"/>
    <property type="evidence" value="ECO:0007669"/>
    <property type="project" value="InterPro"/>
</dbReference>
<dbReference type="Proteomes" id="UP000240259">
    <property type="component" value="Unassembled WGS sequence"/>
</dbReference>
<protein>
    <submittedName>
        <fullName evidence="6">MFS transporter</fullName>
    </submittedName>
</protein>
<feature type="transmembrane region" description="Helical" evidence="4">
    <location>
        <begin position="220"/>
        <end position="237"/>
    </location>
</feature>
<feature type="transmembrane region" description="Helical" evidence="4">
    <location>
        <begin position="381"/>
        <end position="401"/>
    </location>
</feature>
<dbReference type="EMBL" id="PZJX01000053">
    <property type="protein sequence ID" value="PTE07012.1"/>
    <property type="molecule type" value="Genomic_DNA"/>
</dbReference>
<dbReference type="InterPro" id="IPR047200">
    <property type="entry name" value="MFS_YcaD-like"/>
</dbReference>
<dbReference type="PROSITE" id="PS50850">
    <property type="entry name" value="MFS"/>
    <property type="match status" value="1"/>
</dbReference>
<evidence type="ECO:0000259" key="5">
    <source>
        <dbReference type="PROSITE" id="PS50850"/>
    </source>
</evidence>
<dbReference type="AlphaFoldDB" id="A0A2T4IMY9"/>
<evidence type="ECO:0000256" key="4">
    <source>
        <dbReference type="SAM" id="Phobius"/>
    </source>
</evidence>
<feature type="transmembrane region" description="Helical" evidence="4">
    <location>
        <begin position="56"/>
        <end position="74"/>
    </location>
</feature>
<feature type="transmembrane region" description="Helical" evidence="4">
    <location>
        <begin position="315"/>
        <end position="337"/>
    </location>
</feature>
<dbReference type="PANTHER" id="PTHR23521:SF3">
    <property type="entry name" value="MFS TRANSPORTER"/>
    <property type="match status" value="1"/>
</dbReference>
<dbReference type="PANTHER" id="PTHR23521">
    <property type="entry name" value="TRANSPORTER MFS SUPERFAMILY"/>
    <property type="match status" value="1"/>
</dbReference>
<reference evidence="6 7" key="1">
    <citation type="submission" date="2018-03" db="EMBL/GenBank/DDBJ databases">
        <title>Genome sequence of the symbiotic type strain Mesorhizobium helmanticense CSLC115NT isolated from Lotus corniculatus nodules.</title>
        <authorList>
            <person name="Sannazzaro A.I."/>
            <person name="Torres Tejerizo G.A."/>
            <person name="Dip D."/>
            <person name="Caballero M."/>
            <person name="Pistorio M."/>
            <person name="Estrella M.J."/>
        </authorList>
    </citation>
    <scope>NUCLEOTIDE SEQUENCE [LARGE SCALE GENOMIC DNA]</scope>
    <source>
        <strain evidence="6 7">CSLC115N</strain>
    </source>
</reference>
<keyword evidence="1 4" id="KW-0812">Transmembrane</keyword>
<evidence type="ECO:0000256" key="1">
    <source>
        <dbReference type="ARBA" id="ARBA00022692"/>
    </source>
</evidence>
<proteinExistence type="predicted"/>
<dbReference type="InterPro" id="IPR011701">
    <property type="entry name" value="MFS"/>
</dbReference>
<feature type="transmembrane region" description="Helical" evidence="4">
    <location>
        <begin position="257"/>
        <end position="282"/>
    </location>
</feature>
<dbReference type="CDD" id="cd17477">
    <property type="entry name" value="MFS_YcaD_like"/>
    <property type="match status" value="1"/>
</dbReference>
<evidence type="ECO:0000313" key="6">
    <source>
        <dbReference type="EMBL" id="PTE07012.1"/>
    </source>
</evidence>
<name>A0A2T4IMY9_9HYPH</name>
<evidence type="ECO:0000256" key="3">
    <source>
        <dbReference type="ARBA" id="ARBA00023136"/>
    </source>
</evidence>
<dbReference type="SUPFAM" id="SSF103473">
    <property type="entry name" value="MFS general substrate transporter"/>
    <property type="match status" value="1"/>
</dbReference>
<feature type="transmembrane region" description="Helical" evidence="4">
    <location>
        <begin position="172"/>
        <end position="190"/>
    </location>
</feature>
<accession>A0A2T4IMY9</accession>
<keyword evidence="3 4" id="KW-0472">Membrane</keyword>
<dbReference type="InterPro" id="IPR036259">
    <property type="entry name" value="MFS_trans_sf"/>
</dbReference>
<organism evidence="6 7">
    <name type="scientific">Mesorhizobium helmanticense</name>
    <dbReference type="NCBI Taxonomy" id="1776423"/>
    <lineage>
        <taxon>Bacteria</taxon>
        <taxon>Pseudomonadati</taxon>
        <taxon>Pseudomonadota</taxon>
        <taxon>Alphaproteobacteria</taxon>
        <taxon>Hyphomicrobiales</taxon>
        <taxon>Phyllobacteriaceae</taxon>
        <taxon>Mesorhizobium</taxon>
    </lineage>
</organism>
<dbReference type="OrthoDB" id="9797524at2"/>
<feature type="transmembrane region" description="Helical" evidence="4">
    <location>
        <begin position="349"/>
        <end position="369"/>
    </location>
</feature>
<feature type="transmembrane region" description="Helical" evidence="4">
    <location>
        <begin position="143"/>
        <end position="166"/>
    </location>
</feature>
<dbReference type="GO" id="GO:0005886">
    <property type="term" value="C:plasma membrane"/>
    <property type="evidence" value="ECO:0007669"/>
    <property type="project" value="TreeGrafter"/>
</dbReference>
<keyword evidence="7" id="KW-1185">Reference proteome</keyword>
<feature type="transmembrane region" description="Helical" evidence="4">
    <location>
        <begin position="21"/>
        <end position="44"/>
    </location>
</feature>
<evidence type="ECO:0000256" key="2">
    <source>
        <dbReference type="ARBA" id="ARBA00022989"/>
    </source>
</evidence>
<feature type="domain" description="Major facilitator superfamily (MFS) profile" evidence="5">
    <location>
        <begin position="1"/>
        <end position="404"/>
    </location>
</feature>
<keyword evidence="2 4" id="KW-1133">Transmembrane helix</keyword>
<feature type="transmembrane region" description="Helical" evidence="4">
    <location>
        <begin position="86"/>
        <end position="103"/>
    </location>
</feature>
<evidence type="ECO:0000313" key="7">
    <source>
        <dbReference type="Proteomes" id="UP000240259"/>
    </source>
</evidence>
<gene>
    <name evidence="6" type="ORF">C9427_28770</name>
</gene>
<sequence>MGSIAQSAMRLWRNAERSRATLPMMASVCLACIGSAMLTTAVSFHLGKAGVDPETVQIVLTAYPAGFLIGCLMTRPLVTRYGHERTFLVVLATALLSALGFVVTDFMPAWFCLRLLGGMSMASMFVVCESWINLYAEQHNRGALFAVYMLTTAIAVLLGQVLVAIVGPQSPHLFLVATATVLVAFAPNFAGLRWPALPSVPADPAPAPGAKADRRLGPLALFRLAPVTVVAIFQGGITNMNVFVLTPLYGTQIGLSAAATVWLVTTISIAGMVAQTPVGWLSDRFDRRLILLVQGLVSVTACASIAWVGTLSVPLLFVLFFIYGATALTIYPVAMAFGASQLHSRHMVAASGTLLLLYSIGNVATPGLAAGLMEHLGPPAMFLLLGGGAALVTLAACYNLLRRPVTAPVMQRVEERL</sequence>
<dbReference type="Gene3D" id="1.20.1250.20">
    <property type="entry name" value="MFS general substrate transporter like domains"/>
    <property type="match status" value="2"/>
</dbReference>